<keyword evidence="2" id="KW-1185">Reference proteome</keyword>
<proteinExistence type="predicted"/>
<dbReference type="KEGG" id="vg:13995828"/>
<accession>K4JMV7</accession>
<evidence type="ECO:0000313" key="2">
    <source>
        <dbReference type="Proteomes" id="UP000000461"/>
    </source>
</evidence>
<protein>
    <submittedName>
        <fullName evidence="1">Uncharacterized protein</fullName>
    </submittedName>
</protein>
<reference evidence="1 2" key="1">
    <citation type="journal article" date="2012" name="BMC Genomics">
        <title>The Caulobacter crescentus phage phiCbK: genomics of a canonical phage.</title>
        <authorList>
            <person name="Gill J.J."/>
            <person name="Berry J.D."/>
            <person name="Russell W.K."/>
            <person name="Lessor L."/>
            <person name="Escobar Garcia D.A."/>
            <person name="Hernandez D."/>
            <person name="Kane A."/>
            <person name="Keene J."/>
            <person name="Maddox M."/>
            <person name="Martin R."/>
            <person name="Mohan S."/>
            <person name="Thorn A.M."/>
            <person name="Russell D.H."/>
            <person name="Young R."/>
        </authorList>
    </citation>
    <scope>NUCLEOTIDE SEQUENCE [LARGE SCALE GENOMIC DNA]</scope>
</reference>
<dbReference type="Proteomes" id="UP000000461">
    <property type="component" value="Segment"/>
</dbReference>
<sequence length="60" mass="6536">MPRSYDSFEDLIHDLDHEGIVDADGIAELDDEDLSLLAPPVIRKAPAAPAKKRGRPKKAA</sequence>
<gene>
    <name evidence="1" type="ORF">CcrRogue_gp047</name>
</gene>
<name>K4JMV7_9CAUD</name>
<dbReference type="EMBL" id="JX100814">
    <property type="protein sequence ID" value="AFU86529.1"/>
    <property type="molecule type" value="Genomic_DNA"/>
</dbReference>
<evidence type="ECO:0000313" key="1">
    <source>
        <dbReference type="EMBL" id="AFU86529.1"/>
    </source>
</evidence>
<organism evidence="1 2">
    <name type="scientific">Caulobacter phage CcrRogue</name>
    <dbReference type="NCBI Taxonomy" id="2927986"/>
    <lineage>
        <taxon>Viruses</taxon>
        <taxon>Duplodnaviria</taxon>
        <taxon>Heunggongvirae</taxon>
        <taxon>Uroviricota</taxon>
        <taxon>Caudoviricetes</taxon>
        <taxon>Jeanschmidtviridae</taxon>
        <taxon>Poindextervirus</taxon>
        <taxon>Poindextervirus rogue</taxon>
    </lineage>
</organism>